<dbReference type="InterPro" id="IPR052016">
    <property type="entry name" value="Bact_Sigma-Reg"/>
</dbReference>
<feature type="domain" description="PPM-type phosphatase" evidence="3">
    <location>
        <begin position="348"/>
        <end position="561"/>
    </location>
</feature>
<dbReference type="PANTHER" id="PTHR43156:SF2">
    <property type="entry name" value="STAGE II SPORULATION PROTEIN E"/>
    <property type="match status" value="1"/>
</dbReference>
<dbReference type="Gene3D" id="3.30.450.20">
    <property type="entry name" value="PAS domain"/>
    <property type="match status" value="1"/>
</dbReference>
<dbReference type="CDD" id="cd16936">
    <property type="entry name" value="HATPase_RsbW-like"/>
    <property type="match status" value="1"/>
</dbReference>
<dbReference type="Gene3D" id="3.30.450.40">
    <property type="match status" value="1"/>
</dbReference>
<sequence>MSDAGAPVPASTKDDGLDAALLDRLFNQSVVGLHVLDPQLRLVRVSSPPGSDLAERVLGRHFTDAYHLDRPNSTGELLQRVLDTGVPVHDRLVHGRAEGAPGPSRSFLVTVFRLNGKQGQVLGLLAAVVDVTEREKARTRAIYRARLLRNVGRSLDMATTCQGLVEAVVPGFADFAVVEVVDDVLRGADPPIGPLGAEVPLRRAALRGLKDAEGRDGLVSDTRRLPAGTPFALAVSDLQPRHVALDADSPWLAADPQTARVMRALDAHSLMVVPLTLHGAVLGLVSLYRGPGSEPYDANDTTLAQTAAVHVALSIDNARRYERDHVIASTVQRRLLPQGDSARIAVDTAHVLLPGRNIGCWFDTIGLSGARTALVVGNVAGHGLQTAITMGQLRTVIQALAGLDLEPAEVLARLNDTADRLAAERAALPAGDRLHRESLKASCVYAVYDPFSRTCTVARAGHPAPIVIAPDGSAPAVDVPEGPALFASESAPFATAVLEIDEGSILAFATGALLPDDESAARVRRALARPDPNLQRLCDGVVYSQPTGSLPDGAALLLARTGRVPPDRVATWELVHERTTPAVARTLVRDRLDGWNLDDETVQATELIVSELVTNAVRYGTPPLHLRLILDRSLTCEVHDSSPVAPHLRHARTVDEGGRGLFIVSQLATHWGTRYDQHGKALWTEQEVPGLR</sequence>
<dbReference type="SMART" id="SM00065">
    <property type="entry name" value="GAF"/>
    <property type="match status" value="1"/>
</dbReference>
<dbReference type="Pfam" id="PF13581">
    <property type="entry name" value="HATPase_c_2"/>
    <property type="match status" value="1"/>
</dbReference>
<dbReference type="Gene3D" id="3.60.40.10">
    <property type="entry name" value="PPM-type phosphatase domain"/>
    <property type="match status" value="1"/>
</dbReference>
<comment type="caution">
    <text evidence="4">The sequence shown here is derived from an EMBL/GenBank/DDBJ whole genome shotgun (WGS) entry which is preliminary data.</text>
</comment>
<dbReference type="Pfam" id="PF07228">
    <property type="entry name" value="SpoIIE"/>
    <property type="match status" value="1"/>
</dbReference>
<proteinExistence type="predicted"/>
<evidence type="ECO:0000256" key="1">
    <source>
        <dbReference type="ARBA" id="ARBA00022801"/>
    </source>
</evidence>
<dbReference type="Pfam" id="PF08448">
    <property type="entry name" value="PAS_4"/>
    <property type="match status" value="1"/>
</dbReference>
<dbReference type="SMART" id="SM00331">
    <property type="entry name" value="PP2C_SIG"/>
    <property type="match status" value="1"/>
</dbReference>
<dbReference type="EMBL" id="JBEXIP010000024">
    <property type="protein sequence ID" value="MET8436314.1"/>
    <property type="molecule type" value="Genomic_DNA"/>
</dbReference>
<dbReference type="Pfam" id="PF01590">
    <property type="entry name" value="GAF"/>
    <property type="match status" value="1"/>
</dbReference>
<dbReference type="InterPro" id="IPR001932">
    <property type="entry name" value="PPM-type_phosphatase-like_dom"/>
</dbReference>
<dbReference type="SUPFAM" id="SSF55785">
    <property type="entry name" value="PYP-like sensor domain (PAS domain)"/>
    <property type="match status" value="1"/>
</dbReference>
<dbReference type="InterPro" id="IPR036890">
    <property type="entry name" value="HATPase_C_sf"/>
</dbReference>
<dbReference type="InterPro" id="IPR036457">
    <property type="entry name" value="PPM-type-like_dom_sf"/>
</dbReference>
<dbReference type="SUPFAM" id="SSF55781">
    <property type="entry name" value="GAF domain-like"/>
    <property type="match status" value="1"/>
</dbReference>
<dbReference type="InterPro" id="IPR013656">
    <property type="entry name" value="PAS_4"/>
</dbReference>
<dbReference type="Gene3D" id="3.30.565.10">
    <property type="entry name" value="Histidine kinase-like ATPase, C-terminal domain"/>
    <property type="match status" value="1"/>
</dbReference>
<dbReference type="InterPro" id="IPR003594">
    <property type="entry name" value="HATPase_dom"/>
</dbReference>
<dbReference type="RefSeq" id="WP_356674625.1">
    <property type="nucleotide sequence ID" value="NZ_JBEXEF010000200.1"/>
</dbReference>
<evidence type="ECO:0000259" key="2">
    <source>
        <dbReference type="SMART" id="SM00065"/>
    </source>
</evidence>
<name>A0ABV2UEN6_9ACTN</name>
<evidence type="ECO:0000259" key="3">
    <source>
        <dbReference type="SMART" id="SM00331"/>
    </source>
</evidence>
<dbReference type="PANTHER" id="PTHR43156">
    <property type="entry name" value="STAGE II SPORULATION PROTEIN E-RELATED"/>
    <property type="match status" value="1"/>
</dbReference>
<evidence type="ECO:0000313" key="5">
    <source>
        <dbReference type="Proteomes" id="UP001550044"/>
    </source>
</evidence>
<dbReference type="SUPFAM" id="SSF55874">
    <property type="entry name" value="ATPase domain of HSP90 chaperone/DNA topoisomerase II/histidine kinase"/>
    <property type="match status" value="1"/>
</dbReference>
<protein>
    <submittedName>
        <fullName evidence="4">SpoIIE family protein phosphatase</fullName>
    </submittedName>
</protein>
<dbReference type="InterPro" id="IPR035965">
    <property type="entry name" value="PAS-like_dom_sf"/>
</dbReference>
<feature type="domain" description="GAF" evidence="2">
    <location>
        <begin position="156"/>
        <end position="325"/>
    </location>
</feature>
<dbReference type="InterPro" id="IPR029016">
    <property type="entry name" value="GAF-like_dom_sf"/>
</dbReference>
<dbReference type="Proteomes" id="UP001550044">
    <property type="component" value="Unassembled WGS sequence"/>
</dbReference>
<evidence type="ECO:0000313" key="4">
    <source>
        <dbReference type="EMBL" id="MET8436314.1"/>
    </source>
</evidence>
<reference evidence="4 5" key="1">
    <citation type="submission" date="2024-06" db="EMBL/GenBank/DDBJ databases">
        <title>The Natural Products Discovery Center: Release of the First 8490 Sequenced Strains for Exploring Actinobacteria Biosynthetic Diversity.</title>
        <authorList>
            <person name="Kalkreuter E."/>
            <person name="Kautsar S.A."/>
            <person name="Yang D."/>
            <person name="Bader C.D."/>
            <person name="Teijaro C.N."/>
            <person name="Fluegel L."/>
            <person name="Davis C.M."/>
            <person name="Simpson J.R."/>
            <person name="Lauterbach L."/>
            <person name="Steele A.D."/>
            <person name="Gui C."/>
            <person name="Meng S."/>
            <person name="Li G."/>
            <person name="Viehrig K."/>
            <person name="Ye F."/>
            <person name="Su P."/>
            <person name="Kiefer A.F."/>
            <person name="Nichols A."/>
            <person name="Cepeda A.J."/>
            <person name="Yan W."/>
            <person name="Fan B."/>
            <person name="Jiang Y."/>
            <person name="Adhikari A."/>
            <person name="Zheng C.-J."/>
            <person name="Schuster L."/>
            <person name="Cowan T.M."/>
            <person name="Smanski M.J."/>
            <person name="Chevrette M.G."/>
            <person name="De Carvalho L.P.S."/>
            <person name="Shen B."/>
        </authorList>
    </citation>
    <scope>NUCLEOTIDE SEQUENCE [LARGE SCALE GENOMIC DNA]</scope>
    <source>
        <strain evidence="4 5">NPDC005137</strain>
    </source>
</reference>
<dbReference type="InterPro" id="IPR003018">
    <property type="entry name" value="GAF"/>
</dbReference>
<keyword evidence="5" id="KW-1185">Reference proteome</keyword>
<gene>
    <name evidence="4" type="ORF">ABZV61_26740</name>
</gene>
<keyword evidence="1" id="KW-0378">Hydrolase</keyword>
<accession>A0ABV2UEN6</accession>
<organism evidence="4 5">
    <name type="scientific">Streptomyces sp. 900116325</name>
    <dbReference type="NCBI Taxonomy" id="3154295"/>
    <lineage>
        <taxon>Bacteria</taxon>
        <taxon>Bacillati</taxon>
        <taxon>Actinomycetota</taxon>
        <taxon>Actinomycetes</taxon>
        <taxon>Kitasatosporales</taxon>
        <taxon>Streptomycetaceae</taxon>
        <taxon>Streptomyces</taxon>
    </lineage>
</organism>